<name>A0A0U2BXQ3_9CAUD</name>
<accession>A0A0U2BXQ3</accession>
<protein>
    <submittedName>
        <fullName evidence="1">Uncharacterized protein</fullName>
    </submittedName>
</protein>
<dbReference type="Proteomes" id="UP000223061">
    <property type="component" value="Segment"/>
</dbReference>
<keyword evidence="2" id="KW-1185">Reference proteome</keyword>
<gene>
    <name evidence="1" type="ORF">Shpa_20</name>
</gene>
<organism evidence="1 2">
    <name type="scientific">Paracoccus phage Shpa</name>
    <dbReference type="NCBI Taxonomy" id="1647282"/>
    <lineage>
        <taxon>Viruses</taxon>
        <taxon>Duplodnaviria</taxon>
        <taxon>Heunggongvirae</taxon>
        <taxon>Uroviricota</taxon>
        <taxon>Caudoviricetes</taxon>
        <taxon>Vhulanivirus</taxon>
        <taxon>Vhulanivirus Shpa</taxon>
    </lineage>
</organism>
<evidence type="ECO:0000313" key="2">
    <source>
        <dbReference type="Proteomes" id="UP000223061"/>
    </source>
</evidence>
<proteinExistence type="predicted"/>
<dbReference type="EMBL" id="KR072689">
    <property type="protein sequence ID" value="AKG94531.1"/>
    <property type="molecule type" value="Genomic_DNA"/>
</dbReference>
<sequence length="138" mass="14490">MGNAIVRTLSIAGNAVTVPAAQTLTNRIGGNGAFQNANSINYTLPFAATVVVTWFGSQGYLVLSNQALGIRLRVNGNTIWSRVTGDPQGSAGLMTDWLSMGWSLNLGAGSHLIQVDWWGGDSNVGVASRTLLVQGAMR</sequence>
<reference evidence="1 2" key="1">
    <citation type="submission" date="2015-04" db="EMBL/GenBank/DDBJ databases">
        <title>Isolation and characterization of bacteriophages from East Africa Rift Valley soda lakes.</title>
        <authorList>
            <person name="van Zyl L.J."/>
            <person name="Nemavhulani S."/>
            <person name="Cowan D.A."/>
            <person name="Trindade M.I."/>
        </authorList>
    </citation>
    <scope>NUCLEOTIDE SEQUENCE [LARGE SCALE GENOMIC DNA]</scope>
</reference>
<evidence type="ECO:0000313" key="1">
    <source>
        <dbReference type="EMBL" id="AKG94531.1"/>
    </source>
</evidence>